<dbReference type="EMBL" id="UINC01015600">
    <property type="protein sequence ID" value="SVA65576.1"/>
    <property type="molecule type" value="Genomic_DNA"/>
</dbReference>
<evidence type="ECO:0000256" key="1">
    <source>
        <dbReference type="SAM" id="Phobius"/>
    </source>
</evidence>
<keyword evidence="1" id="KW-0472">Membrane</keyword>
<proteinExistence type="predicted"/>
<protein>
    <submittedName>
        <fullName evidence="2">Uncharacterized protein</fullName>
    </submittedName>
</protein>
<organism evidence="2">
    <name type="scientific">marine metagenome</name>
    <dbReference type="NCBI Taxonomy" id="408172"/>
    <lineage>
        <taxon>unclassified sequences</taxon>
        <taxon>metagenomes</taxon>
        <taxon>ecological metagenomes</taxon>
    </lineage>
</organism>
<dbReference type="AlphaFoldDB" id="A0A381XLD0"/>
<name>A0A381XLD0_9ZZZZ</name>
<accession>A0A381XLD0</accession>
<reference evidence="2" key="1">
    <citation type="submission" date="2018-05" db="EMBL/GenBank/DDBJ databases">
        <authorList>
            <person name="Lanie J.A."/>
            <person name="Ng W.-L."/>
            <person name="Kazmierczak K.M."/>
            <person name="Andrzejewski T.M."/>
            <person name="Davidsen T.M."/>
            <person name="Wayne K.J."/>
            <person name="Tettelin H."/>
            <person name="Glass J.I."/>
            <person name="Rusch D."/>
            <person name="Podicherti R."/>
            <person name="Tsui H.-C.T."/>
            <person name="Winkler M.E."/>
        </authorList>
    </citation>
    <scope>NUCLEOTIDE SEQUENCE</scope>
</reference>
<gene>
    <name evidence="2" type="ORF">METZ01_LOCUS118430</name>
</gene>
<feature type="transmembrane region" description="Helical" evidence="1">
    <location>
        <begin position="18"/>
        <end position="37"/>
    </location>
</feature>
<keyword evidence="1" id="KW-0812">Transmembrane</keyword>
<keyword evidence="1" id="KW-1133">Transmembrane helix</keyword>
<sequence>MIGVGFIVKFPALMDPKLLFAGVLCFCVGWVIEKYILE</sequence>
<evidence type="ECO:0000313" key="2">
    <source>
        <dbReference type="EMBL" id="SVA65576.1"/>
    </source>
</evidence>